<keyword evidence="6" id="KW-0564">Palmitate</keyword>
<feature type="signal peptide" evidence="8">
    <location>
        <begin position="1"/>
        <end position="21"/>
    </location>
</feature>
<dbReference type="PANTHER" id="PTHR43649:SF33">
    <property type="entry name" value="POLYGALACTURONAN_RHAMNOGALACTURONAN-BINDING PROTEIN YTCQ"/>
    <property type="match status" value="1"/>
</dbReference>
<keyword evidence="4 8" id="KW-0732">Signal</keyword>
<evidence type="ECO:0000256" key="2">
    <source>
        <dbReference type="ARBA" id="ARBA00008520"/>
    </source>
</evidence>
<dbReference type="InterPro" id="IPR006059">
    <property type="entry name" value="SBP"/>
</dbReference>
<evidence type="ECO:0000256" key="6">
    <source>
        <dbReference type="ARBA" id="ARBA00023139"/>
    </source>
</evidence>
<proteinExistence type="inferred from homology"/>
<keyword evidence="3" id="KW-1003">Cell membrane</keyword>
<comment type="similarity">
    <text evidence="2">Belongs to the bacterial solute-binding protein 1 family.</text>
</comment>
<reference evidence="9 10" key="1">
    <citation type="submission" date="2024-09" db="EMBL/GenBank/DDBJ databases">
        <authorList>
            <person name="Sun Q."/>
            <person name="Mori K."/>
        </authorList>
    </citation>
    <scope>NUCLEOTIDE SEQUENCE [LARGE SCALE GENOMIC DNA]</scope>
    <source>
        <strain evidence="9 10">KCTC 23076</strain>
    </source>
</reference>
<sequence>MHKRRNRIAAVLAASVSTALALTACGGGGGGGGQTADGKTEVIFWQQQFEDYQQAWFKEHVDAFNKSQDEVVVKHQVVPADTWEQKMQTAQAAGKQPDVMTSNYGDIVPGSREGRFLPLDEFLPEEAFTDIKDNVAGFVTVDGEHMAYPMLVEPSTVLYYRTDLVEAAGLDPDSPPTDWDGLIEWAEKLTDGDVKGFTIASTAPDLAWSSWGLQQNACGSFPVNDDWSEATATDPCYAELANFYKTLFEEGLIPQQPKVGYADGAPYGDGEVAMMAGGSWVVGQLKNDYPDMVEKTQVAPFPSIDGDQTKTTATLGGWTLTLDAKSKNPEAAASFIEYLLAGDPEIMADFFKTSGFSKYTVRTSVDEALASDPEASDDPFMAVISEKVVPYGEAEPAYPWDISLAMGTAIESAMKGVTDVDSALQTANDQINDVIKKQKLEGKAPSN</sequence>
<keyword evidence="10" id="KW-1185">Reference proteome</keyword>
<dbReference type="RefSeq" id="WP_386671448.1">
    <property type="nucleotide sequence ID" value="NZ_JBHLTG010000005.1"/>
</dbReference>
<dbReference type="Gene3D" id="3.40.190.10">
    <property type="entry name" value="Periplasmic binding protein-like II"/>
    <property type="match status" value="1"/>
</dbReference>
<dbReference type="PROSITE" id="PS51257">
    <property type="entry name" value="PROKAR_LIPOPROTEIN"/>
    <property type="match status" value="1"/>
</dbReference>
<keyword evidence="5" id="KW-0472">Membrane</keyword>
<evidence type="ECO:0000256" key="5">
    <source>
        <dbReference type="ARBA" id="ARBA00023136"/>
    </source>
</evidence>
<evidence type="ECO:0000256" key="7">
    <source>
        <dbReference type="ARBA" id="ARBA00023288"/>
    </source>
</evidence>
<accession>A0ABV6RVY5</accession>
<evidence type="ECO:0000313" key="9">
    <source>
        <dbReference type="EMBL" id="MFC0680053.1"/>
    </source>
</evidence>
<comment type="caution">
    <text evidence="9">The sequence shown here is derived from an EMBL/GenBank/DDBJ whole genome shotgun (WGS) entry which is preliminary data.</text>
</comment>
<feature type="chain" id="PRO_5045179819" evidence="8">
    <location>
        <begin position="22"/>
        <end position="447"/>
    </location>
</feature>
<dbReference type="EMBL" id="JBHLTG010000005">
    <property type="protein sequence ID" value="MFC0680053.1"/>
    <property type="molecule type" value="Genomic_DNA"/>
</dbReference>
<name>A0ABV6RVY5_9GAMM</name>
<evidence type="ECO:0000256" key="3">
    <source>
        <dbReference type="ARBA" id="ARBA00022475"/>
    </source>
</evidence>
<protein>
    <submittedName>
        <fullName evidence="9">ABC transporter substrate-binding protein</fullName>
    </submittedName>
</protein>
<evidence type="ECO:0000256" key="4">
    <source>
        <dbReference type="ARBA" id="ARBA00022729"/>
    </source>
</evidence>
<dbReference type="Pfam" id="PF01547">
    <property type="entry name" value="SBP_bac_1"/>
    <property type="match status" value="1"/>
</dbReference>
<keyword evidence="7" id="KW-0449">Lipoprotein</keyword>
<dbReference type="InterPro" id="IPR050490">
    <property type="entry name" value="Bact_solute-bd_prot1"/>
</dbReference>
<organism evidence="9 10">
    <name type="scientific">Lysobacter korlensis</name>
    <dbReference type="NCBI Taxonomy" id="553636"/>
    <lineage>
        <taxon>Bacteria</taxon>
        <taxon>Pseudomonadati</taxon>
        <taxon>Pseudomonadota</taxon>
        <taxon>Gammaproteobacteria</taxon>
        <taxon>Lysobacterales</taxon>
        <taxon>Lysobacteraceae</taxon>
        <taxon>Lysobacter</taxon>
    </lineage>
</organism>
<evidence type="ECO:0000313" key="10">
    <source>
        <dbReference type="Proteomes" id="UP001589896"/>
    </source>
</evidence>
<evidence type="ECO:0000256" key="8">
    <source>
        <dbReference type="SAM" id="SignalP"/>
    </source>
</evidence>
<evidence type="ECO:0000256" key="1">
    <source>
        <dbReference type="ARBA" id="ARBA00004418"/>
    </source>
</evidence>
<dbReference type="Proteomes" id="UP001589896">
    <property type="component" value="Unassembled WGS sequence"/>
</dbReference>
<gene>
    <name evidence="9" type="ORF">ACFFGH_19635</name>
</gene>
<dbReference type="SUPFAM" id="SSF53850">
    <property type="entry name" value="Periplasmic binding protein-like II"/>
    <property type="match status" value="1"/>
</dbReference>
<dbReference type="PANTHER" id="PTHR43649">
    <property type="entry name" value="ARABINOSE-BINDING PROTEIN-RELATED"/>
    <property type="match status" value="1"/>
</dbReference>
<comment type="subcellular location">
    <subcellularLocation>
        <location evidence="1">Periplasm</location>
    </subcellularLocation>
</comment>